<protein>
    <submittedName>
        <fullName evidence="2">Uncharacterized protein</fullName>
    </submittedName>
</protein>
<dbReference type="Proteomes" id="UP000485058">
    <property type="component" value="Unassembled WGS sequence"/>
</dbReference>
<name>A0A6A0A4K6_HAELA</name>
<gene>
    <name evidence="2" type="ORF">HaLaN_23816</name>
</gene>
<proteinExistence type="predicted"/>
<dbReference type="AlphaFoldDB" id="A0A6A0A4K6"/>
<feature type="region of interest" description="Disordered" evidence="1">
    <location>
        <begin position="1"/>
        <end position="63"/>
    </location>
</feature>
<keyword evidence="3" id="KW-1185">Reference proteome</keyword>
<feature type="non-terminal residue" evidence="2">
    <location>
        <position position="1"/>
    </location>
</feature>
<comment type="caution">
    <text evidence="2">The sequence shown here is derived from an EMBL/GenBank/DDBJ whole genome shotgun (WGS) entry which is preliminary data.</text>
</comment>
<accession>A0A6A0A4K6</accession>
<organism evidence="2 3">
    <name type="scientific">Haematococcus lacustris</name>
    <name type="common">Green alga</name>
    <name type="synonym">Haematococcus pluvialis</name>
    <dbReference type="NCBI Taxonomy" id="44745"/>
    <lineage>
        <taxon>Eukaryota</taxon>
        <taxon>Viridiplantae</taxon>
        <taxon>Chlorophyta</taxon>
        <taxon>core chlorophytes</taxon>
        <taxon>Chlorophyceae</taxon>
        <taxon>CS clade</taxon>
        <taxon>Chlamydomonadales</taxon>
        <taxon>Haematococcaceae</taxon>
        <taxon>Haematococcus</taxon>
    </lineage>
</organism>
<feature type="compositionally biased region" description="Polar residues" evidence="1">
    <location>
        <begin position="1"/>
        <end position="50"/>
    </location>
</feature>
<evidence type="ECO:0000313" key="2">
    <source>
        <dbReference type="EMBL" id="GFH25792.1"/>
    </source>
</evidence>
<dbReference type="EMBL" id="BLLF01002920">
    <property type="protein sequence ID" value="GFH25792.1"/>
    <property type="molecule type" value="Genomic_DNA"/>
</dbReference>
<reference evidence="2 3" key="1">
    <citation type="submission" date="2020-02" db="EMBL/GenBank/DDBJ databases">
        <title>Draft genome sequence of Haematococcus lacustris strain NIES-144.</title>
        <authorList>
            <person name="Morimoto D."/>
            <person name="Nakagawa S."/>
            <person name="Yoshida T."/>
            <person name="Sawayama S."/>
        </authorList>
    </citation>
    <scope>NUCLEOTIDE SEQUENCE [LARGE SCALE GENOMIC DNA]</scope>
    <source>
        <strain evidence="2 3">NIES-144</strain>
    </source>
</reference>
<feature type="compositionally biased region" description="Basic and acidic residues" evidence="1">
    <location>
        <begin position="52"/>
        <end position="63"/>
    </location>
</feature>
<sequence>GLTDTGSTYIKSAGSVGSDTRQHARQLSPTTVASTSRTCARTGSPKSATTLDRPEKNVRDISSEKSSCEAEIFLMPTPQGVCPETDRLAAEVATVSARINTVLAEVDEVKARIKTVLDETVEVKAGMLDEYLRLAQVVGLSPVTQSPRKVVQKVAELDPSIPYTHGPSSKKAFARILGEARHLQQAREDEMGRAMLVHLTSAEPHEGYKLKEDLRLQLASSGKICEDDVVIVGKSKAWIGSHKKHAKGAKPVVEIAERAKDLAIVSTQLSAQVLPAFMVERVDADTERKISKACKDLHVLRFHRSGHAIKVVSRMGAAGGQLPR</sequence>
<evidence type="ECO:0000256" key="1">
    <source>
        <dbReference type="SAM" id="MobiDB-lite"/>
    </source>
</evidence>
<evidence type="ECO:0000313" key="3">
    <source>
        <dbReference type="Proteomes" id="UP000485058"/>
    </source>
</evidence>
<feature type="non-terminal residue" evidence="2">
    <location>
        <position position="324"/>
    </location>
</feature>